<evidence type="ECO:0000313" key="2">
    <source>
        <dbReference type="EMBL" id="EAP87853.1"/>
    </source>
</evidence>
<dbReference type="Proteomes" id="UP000002297">
    <property type="component" value="Chromosome"/>
</dbReference>
<gene>
    <name evidence="2" type="ordered locus">CA2559_03820</name>
</gene>
<accession>A3U6I6</accession>
<dbReference type="OrthoDB" id="2942327at2"/>
<dbReference type="PANTHER" id="PTHR12461">
    <property type="entry name" value="HYPOXIA-INDUCIBLE FACTOR 1 ALPHA INHIBITOR-RELATED"/>
    <property type="match status" value="1"/>
</dbReference>
<dbReference type="PANTHER" id="PTHR12461:SF105">
    <property type="entry name" value="HYPOXIA-INDUCIBLE FACTOR 1-ALPHA INHIBITOR"/>
    <property type="match status" value="1"/>
</dbReference>
<keyword evidence="3" id="KW-1185">Reference proteome</keyword>
<dbReference type="Gene3D" id="2.60.120.650">
    <property type="entry name" value="Cupin"/>
    <property type="match status" value="1"/>
</dbReference>
<dbReference type="GeneID" id="89452555"/>
<dbReference type="KEGG" id="cat:CA2559_03820"/>
<protein>
    <submittedName>
        <fullName evidence="2">JmjC domain protein</fullName>
    </submittedName>
</protein>
<reference evidence="2 3" key="1">
    <citation type="journal article" date="2010" name="J. Bacteriol.">
        <title>The complete genome sequence of Croceibacter atlanticus HTCC2559T.</title>
        <authorList>
            <person name="Oh H.M."/>
            <person name="Kang I."/>
            <person name="Ferriera S."/>
            <person name="Giovannoni S.J."/>
            <person name="Cho J.C."/>
        </authorList>
    </citation>
    <scope>NUCLEOTIDE SEQUENCE [LARGE SCALE GENOMIC DNA]</scope>
    <source>
        <strain evidence="3">ATCC BAA-628 / HTCC2559 / KCTC 12090</strain>
    </source>
</reference>
<sequence>MDSIKTTAADRVETISKDQFTNNYFKTQKPVVIGNLTKNWPAYKTWSLDYIKSLAGNLTVPLYDSVPTKGRQSSAEPVKKMKLKDYIELLKKEPTDLRMFFFNILNHIPELTKDFKYPDIGLKFFKKLPVLFFGGEGSKVLMHYDIDLANNMLFHFHGKKTVWLFPPEQTKYLYRVPYTIHNIEKINIEQPDFKSYPALKKAHGIKAVLHHGDALFIPSGYWHYVSYDTAGFSMSLRAFPRSPKKLGTLLYNVFIMRHFENAMRKIRGQKWLDYKENLVKKKTQEKLDNGTL</sequence>
<evidence type="ECO:0000259" key="1">
    <source>
        <dbReference type="PROSITE" id="PS51184"/>
    </source>
</evidence>
<dbReference type="EMBL" id="CP002046">
    <property type="protein sequence ID" value="EAP87853.1"/>
    <property type="molecule type" value="Genomic_DNA"/>
</dbReference>
<dbReference type="eggNOG" id="COG2850">
    <property type="taxonomic scope" value="Bacteria"/>
</dbReference>
<dbReference type="SUPFAM" id="SSF51197">
    <property type="entry name" value="Clavaminate synthase-like"/>
    <property type="match status" value="1"/>
</dbReference>
<name>A3U6I6_CROAH</name>
<dbReference type="PROSITE" id="PS51184">
    <property type="entry name" value="JMJC"/>
    <property type="match status" value="1"/>
</dbReference>
<evidence type="ECO:0000313" key="3">
    <source>
        <dbReference type="Proteomes" id="UP000002297"/>
    </source>
</evidence>
<dbReference type="InterPro" id="IPR041667">
    <property type="entry name" value="Cupin_8"/>
</dbReference>
<feature type="domain" description="JmjC" evidence="1">
    <location>
        <begin position="82"/>
        <end position="257"/>
    </location>
</feature>
<dbReference type="HOGENOM" id="CLU_016785_3_3_10"/>
<dbReference type="SMART" id="SM00558">
    <property type="entry name" value="JmjC"/>
    <property type="match status" value="1"/>
</dbReference>
<dbReference type="Pfam" id="PF13621">
    <property type="entry name" value="Cupin_8"/>
    <property type="match status" value="1"/>
</dbReference>
<dbReference type="InterPro" id="IPR003347">
    <property type="entry name" value="JmjC_dom"/>
</dbReference>
<dbReference type="STRING" id="216432.CA2559_03820"/>
<proteinExistence type="predicted"/>
<dbReference type="AlphaFoldDB" id="A3U6I6"/>
<organism evidence="2 3">
    <name type="scientific">Croceibacter atlanticus (strain ATCC BAA-628 / JCM 21780 / CIP 108009 / IAM 15332 / KCTC 12090 / HTCC2559)</name>
    <dbReference type="NCBI Taxonomy" id="216432"/>
    <lineage>
        <taxon>Bacteria</taxon>
        <taxon>Pseudomonadati</taxon>
        <taxon>Bacteroidota</taxon>
        <taxon>Flavobacteriia</taxon>
        <taxon>Flavobacteriales</taxon>
        <taxon>Flavobacteriaceae</taxon>
        <taxon>Croceibacter</taxon>
    </lineage>
</organism>
<dbReference type="RefSeq" id="WP_013186529.1">
    <property type="nucleotide sequence ID" value="NC_014230.1"/>
</dbReference>